<proteinExistence type="predicted"/>
<evidence type="ECO:0000313" key="2">
    <source>
        <dbReference type="Proteomes" id="UP000266861"/>
    </source>
</evidence>
<name>A0A397JCQ1_9GLOM</name>
<evidence type="ECO:0000313" key="1">
    <source>
        <dbReference type="EMBL" id="RHZ86129.1"/>
    </source>
</evidence>
<protein>
    <submittedName>
        <fullName evidence="1">Uncharacterized protein</fullName>
    </submittedName>
</protein>
<sequence>MFPKNQGPCVIHNCDQKTNRFRVFTLLAYQKSREKCTFPSYSYLKVGQQLCHNHYMRIVEPYRNKENTRKSTYFISAS</sequence>
<dbReference type="AlphaFoldDB" id="A0A397JCQ1"/>
<dbReference type="OrthoDB" id="2439320at2759"/>
<reference evidence="1 2" key="1">
    <citation type="submission" date="2018-08" db="EMBL/GenBank/DDBJ databases">
        <title>Genome and evolution of the arbuscular mycorrhizal fungus Diversispora epigaea (formerly Glomus versiforme) and its bacterial endosymbionts.</title>
        <authorList>
            <person name="Sun X."/>
            <person name="Fei Z."/>
            <person name="Harrison M."/>
        </authorList>
    </citation>
    <scope>NUCLEOTIDE SEQUENCE [LARGE SCALE GENOMIC DNA]</scope>
    <source>
        <strain evidence="1 2">IT104</strain>
    </source>
</reference>
<dbReference type="Proteomes" id="UP000266861">
    <property type="component" value="Unassembled WGS sequence"/>
</dbReference>
<accession>A0A397JCQ1</accession>
<organism evidence="1 2">
    <name type="scientific">Diversispora epigaea</name>
    <dbReference type="NCBI Taxonomy" id="1348612"/>
    <lineage>
        <taxon>Eukaryota</taxon>
        <taxon>Fungi</taxon>
        <taxon>Fungi incertae sedis</taxon>
        <taxon>Mucoromycota</taxon>
        <taxon>Glomeromycotina</taxon>
        <taxon>Glomeromycetes</taxon>
        <taxon>Diversisporales</taxon>
        <taxon>Diversisporaceae</taxon>
        <taxon>Diversispora</taxon>
    </lineage>
</organism>
<comment type="caution">
    <text evidence="1">The sequence shown here is derived from an EMBL/GenBank/DDBJ whole genome shotgun (WGS) entry which is preliminary data.</text>
</comment>
<gene>
    <name evidence="1" type="ORF">Glove_54g36</name>
</gene>
<dbReference type="EMBL" id="PQFF01000051">
    <property type="protein sequence ID" value="RHZ86129.1"/>
    <property type="molecule type" value="Genomic_DNA"/>
</dbReference>
<keyword evidence="2" id="KW-1185">Reference proteome</keyword>